<keyword evidence="6 11" id="KW-0378">Hydrolase</keyword>
<feature type="binding site" evidence="11">
    <location>
        <begin position="144"/>
        <end position="147"/>
    </location>
    <ligand>
        <name>GTP</name>
        <dbReference type="ChEBI" id="CHEBI:37565"/>
    </ligand>
</feature>
<dbReference type="STRING" id="1041930.Mtc_0057"/>
<evidence type="ECO:0000256" key="1">
    <source>
        <dbReference type="ARBA" id="ARBA00001946"/>
    </source>
</evidence>
<dbReference type="GO" id="GO:0005525">
    <property type="term" value="F:GTP binding"/>
    <property type="evidence" value="ECO:0007669"/>
    <property type="project" value="UniProtKB-UniRule"/>
</dbReference>
<dbReference type="InterPro" id="IPR009000">
    <property type="entry name" value="Transl_B-barrel_sf"/>
</dbReference>
<evidence type="ECO:0000256" key="7">
    <source>
        <dbReference type="ARBA" id="ARBA00022842"/>
    </source>
</evidence>
<evidence type="ECO:0000256" key="4">
    <source>
        <dbReference type="ARBA" id="ARBA00022723"/>
    </source>
</evidence>
<dbReference type="EC" id="3.6.5.3" evidence="11"/>
<dbReference type="Gene3D" id="3.40.50.300">
    <property type="entry name" value="P-loop containing nucleotide triphosphate hydrolases"/>
    <property type="match status" value="1"/>
</dbReference>
<protein>
    <recommendedName>
        <fullName evidence="11">Translation initiation factor 2 subunit gamma</fullName>
        <ecNumber evidence="11">3.6.5.3</ecNumber>
    </recommendedName>
    <alternativeName>
        <fullName evidence="11">aIF2-gamma</fullName>
    </alternativeName>
    <alternativeName>
        <fullName evidence="11">eIF-2-gamma</fullName>
    </alternativeName>
</protein>
<organism evidence="13 14">
    <name type="scientific">Methanocella conradii (strain DSM 24694 / JCM 17849 / CGMCC 1.5162 / HZ254)</name>
    <dbReference type="NCBI Taxonomy" id="1041930"/>
    <lineage>
        <taxon>Archaea</taxon>
        <taxon>Methanobacteriati</taxon>
        <taxon>Methanobacteriota</taxon>
        <taxon>Stenosarchaea group</taxon>
        <taxon>Methanomicrobia</taxon>
        <taxon>Methanocellales</taxon>
        <taxon>Methanocellaceae</taxon>
        <taxon>Methanocella</taxon>
    </lineage>
</organism>
<dbReference type="PRINTS" id="PR00315">
    <property type="entry name" value="ELONGATNFCT"/>
</dbReference>
<dbReference type="InterPro" id="IPR050543">
    <property type="entry name" value="eIF2G"/>
</dbReference>
<feature type="domain" description="Tr-type G" evidence="12">
    <location>
        <begin position="3"/>
        <end position="201"/>
    </location>
</feature>
<feature type="binding site" evidence="11">
    <location>
        <position position="55"/>
    </location>
    <ligand>
        <name>Zn(2+)</name>
        <dbReference type="ChEBI" id="CHEBI:29105"/>
    </ligand>
</feature>
<dbReference type="NCBIfam" id="NF003077">
    <property type="entry name" value="PRK04000.1"/>
    <property type="match status" value="1"/>
</dbReference>
<evidence type="ECO:0000256" key="8">
    <source>
        <dbReference type="ARBA" id="ARBA00022917"/>
    </source>
</evidence>
<dbReference type="HOGENOM" id="CLU_027154_0_1_2"/>
<reference evidence="13 14" key="1">
    <citation type="journal article" date="2012" name="J. Bacteriol.">
        <title>Complete genome sequence of a thermophilic methanogen, Methanocella conradii HZ254, isolated from Chinese rice field soil.</title>
        <authorList>
            <person name="Lu Z."/>
            <person name="Lu Y."/>
        </authorList>
    </citation>
    <scope>NUCLEOTIDE SEQUENCE [LARGE SCALE GENOMIC DNA]</scope>
    <source>
        <strain evidence="14">DSM 24694 / JCM 17849 / CGMCC 1.5162 / HZ254</strain>
    </source>
</reference>
<dbReference type="PANTHER" id="PTHR42854">
    <property type="entry name" value="EUKARYOTIC TRANSLATION INITIATION FACTOR 2 SUBUNIT 3 FAMILY MEMBER"/>
    <property type="match status" value="1"/>
</dbReference>
<comment type="similarity">
    <text evidence="2 11">Belongs to the TRAFAC class translation factor GTPase superfamily. Classic translation factor GTPase family. EIF2G subfamily.</text>
</comment>
<dbReference type="CDD" id="cd15490">
    <property type="entry name" value="eIF2_gamma_III"/>
    <property type="match status" value="1"/>
</dbReference>
<dbReference type="RefSeq" id="WP_014404671.1">
    <property type="nucleotide sequence ID" value="NC_017034.1"/>
</dbReference>
<evidence type="ECO:0000256" key="6">
    <source>
        <dbReference type="ARBA" id="ARBA00022801"/>
    </source>
</evidence>
<keyword evidence="11" id="KW-0862">Zinc</keyword>
<evidence type="ECO:0000313" key="13">
    <source>
        <dbReference type="EMBL" id="AFC98832.1"/>
    </source>
</evidence>
<dbReference type="EMBL" id="CP003243">
    <property type="protein sequence ID" value="AFC98832.1"/>
    <property type="molecule type" value="Genomic_DNA"/>
</dbReference>
<keyword evidence="5 11" id="KW-0547">Nucleotide-binding</keyword>
<dbReference type="InterPro" id="IPR000795">
    <property type="entry name" value="T_Tr_GTP-bd_dom"/>
</dbReference>
<evidence type="ECO:0000256" key="9">
    <source>
        <dbReference type="ARBA" id="ARBA00023134"/>
    </source>
</evidence>
<dbReference type="AlphaFoldDB" id="H8I5D8"/>
<dbReference type="FunFam" id="3.40.50.300:FF:000065">
    <property type="entry name" value="Eukaryotic translation initiation factor 2 subunit gamma"/>
    <property type="match status" value="1"/>
</dbReference>
<dbReference type="GO" id="GO:0046872">
    <property type="term" value="F:metal ion binding"/>
    <property type="evidence" value="ECO:0007669"/>
    <property type="project" value="UniProtKB-KW"/>
</dbReference>
<dbReference type="SUPFAM" id="SSF52540">
    <property type="entry name" value="P-loop containing nucleoside triphosphate hydrolases"/>
    <property type="match status" value="1"/>
</dbReference>
<dbReference type="GeneID" id="11970816"/>
<dbReference type="GO" id="GO:0003924">
    <property type="term" value="F:GTPase activity"/>
    <property type="evidence" value="ECO:0007669"/>
    <property type="project" value="InterPro"/>
</dbReference>
<dbReference type="GO" id="GO:0001731">
    <property type="term" value="P:formation of translation preinitiation complex"/>
    <property type="evidence" value="ECO:0007669"/>
    <property type="project" value="TreeGrafter"/>
</dbReference>
<evidence type="ECO:0000256" key="2">
    <source>
        <dbReference type="ARBA" id="ARBA00005388"/>
    </source>
</evidence>
<keyword evidence="14" id="KW-1185">Reference proteome</keyword>
<proteinExistence type="inferred from homology"/>
<feature type="binding site" evidence="11">
    <location>
        <position position="40"/>
    </location>
    <ligand>
        <name>Mg(2+)</name>
        <dbReference type="ChEBI" id="CHEBI:18420"/>
        <label>2</label>
    </ligand>
</feature>
<feature type="binding site" evidence="11">
    <location>
        <position position="73"/>
    </location>
    <ligand>
        <name>Zn(2+)</name>
        <dbReference type="ChEBI" id="CHEBI:29105"/>
    </ligand>
</feature>
<gene>
    <name evidence="11 13" type="primary">eif2g</name>
    <name evidence="13" type="ordered locus">Mtc_0057</name>
</gene>
<dbReference type="CDD" id="cd03688">
    <property type="entry name" value="eIF2_gamma_II"/>
    <property type="match status" value="1"/>
</dbReference>
<accession>H8I5D8</accession>
<keyword evidence="8 11" id="KW-0648">Protein biosynthesis</keyword>
<dbReference type="InterPro" id="IPR015256">
    <property type="entry name" value="eIF2g_C"/>
</dbReference>
<sequence length="410" mass="43873">MPQPVVNIGMVGHVDHGKTTLVSALSGVWTDTHSEELKRGISIRLGYADCTFYKCKNCKEPECYTSKPECAACGSKDLEVLRTVSFVDSPGHETLMATMLSGAAIMDGAVLVIAANEPCPQPQTKEHLMALDIIGIKNVVIAQNKIDIVSREDAVKHYNQIKQFVKGTVAENAPIVPVSAQQNINIDVLIKTIEETIPTPKHDLNKPGLMQVARSFDVNRPGTQPAKLNGGVIGGTLSQGTFKVKDEIEIRPGRKVEFEGRTKWEPITTTIVKLVYGGESVEEATPGGLLAVGTKLDPSMTKSDALAGQVAGKPGTLPPVWHKFVMKTQLLERVVGVADEAAMVKSIATSEPLMLSIGTSTTIGVVTSARKDAAEVALKRPVCAEVGARIAISRRIGARWRLIGVGELTG</sequence>
<feature type="binding site" evidence="11">
    <location>
        <position position="70"/>
    </location>
    <ligand>
        <name>Zn(2+)</name>
        <dbReference type="ChEBI" id="CHEBI:29105"/>
    </ligand>
</feature>
<dbReference type="HAMAP" id="MF_00119">
    <property type="entry name" value="eIF_2_gamma"/>
    <property type="match status" value="1"/>
</dbReference>
<dbReference type="Pfam" id="PF00009">
    <property type="entry name" value="GTP_EFTU"/>
    <property type="match status" value="1"/>
</dbReference>
<evidence type="ECO:0000256" key="10">
    <source>
        <dbReference type="ARBA" id="ARBA00048107"/>
    </source>
</evidence>
<evidence type="ECO:0000256" key="11">
    <source>
        <dbReference type="HAMAP-Rule" id="MF_00119"/>
    </source>
</evidence>
<evidence type="ECO:0000256" key="3">
    <source>
        <dbReference type="ARBA" id="ARBA00022540"/>
    </source>
</evidence>
<dbReference type="FunFam" id="2.40.30.10:FF:000009">
    <property type="entry name" value="Eukaryotic translation initiation factor 2 subunit gamma"/>
    <property type="match status" value="1"/>
</dbReference>
<dbReference type="eggNOG" id="arCOG01563">
    <property type="taxonomic scope" value="Archaea"/>
</dbReference>
<evidence type="ECO:0000313" key="14">
    <source>
        <dbReference type="Proteomes" id="UP000005233"/>
    </source>
</evidence>
<feature type="binding site" evidence="11">
    <location>
        <position position="19"/>
    </location>
    <ligand>
        <name>Mg(2+)</name>
        <dbReference type="ChEBI" id="CHEBI:18420"/>
        <label>1</label>
    </ligand>
</feature>
<feature type="binding site" evidence="11">
    <location>
        <position position="42"/>
    </location>
    <ligand>
        <name>Mg(2+)</name>
        <dbReference type="ChEBI" id="CHEBI:18420"/>
        <label>1</label>
    </ligand>
</feature>
<comment type="function">
    <text evidence="11">eIF-2 functions in the early steps of protein synthesis by forming a ternary complex with GTP and initiator tRNA.</text>
</comment>
<dbReference type="CDD" id="cd01888">
    <property type="entry name" value="eIF2_gamma"/>
    <property type="match status" value="1"/>
</dbReference>
<dbReference type="GO" id="GO:0003743">
    <property type="term" value="F:translation initiation factor activity"/>
    <property type="evidence" value="ECO:0007669"/>
    <property type="project" value="UniProtKB-KW"/>
</dbReference>
<evidence type="ECO:0000256" key="5">
    <source>
        <dbReference type="ARBA" id="ARBA00022741"/>
    </source>
</evidence>
<dbReference type="InterPro" id="IPR044127">
    <property type="entry name" value="eIF2g_dom_2"/>
</dbReference>
<keyword evidence="9 11" id="KW-0342">GTP-binding</keyword>
<dbReference type="KEGG" id="mez:Mtc_0057"/>
<dbReference type="InterPro" id="IPR005225">
    <property type="entry name" value="Small_GTP-bd"/>
</dbReference>
<dbReference type="InterPro" id="IPR044128">
    <property type="entry name" value="eIF2g_GTP-bd"/>
</dbReference>
<comment type="subunit">
    <text evidence="11">Heterotrimer composed of an alpha, a beta and a gamma chain.</text>
</comment>
<dbReference type="InterPro" id="IPR022424">
    <property type="entry name" value="TIF2_gsu"/>
</dbReference>
<dbReference type="GO" id="GO:0005829">
    <property type="term" value="C:cytosol"/>
    <property type="evidence" value="ECO:0007669"/>
    <property type="project" value="TreeGrafter"/>
</dbReference>
<feature type="binding site" evidence="11">
    <location>
        <begin position="15"/>
        <end position="20"/>
    </location>
    <ligand>
        <name>GTP</name>
        <dbReference type="ChEBI" id="CHEBI:37565"/>
    </ligand>
</feature>
<dbReference type="PANTHER" id="PTHR42854:SF3">
    <property type="entry name" value="EUKARYOTIC TRANSLATION INITIATION FACTOR 2 SUBUNIT 3-RELATED"/>
    <property type="match status" value="1"/>
</dbReference>
<dbReference type="SUPFAM" id="SSF50447">
    <property type="entry name" value="Translation proteins"/>
    <property type="match status" value="1"/>
</dbReference>
<feature type="binding site" evidence="11">
    <location>
        <begin position="179"/>
        <end position="181"/>
    </location>
    <ligand>
        <name>GTP</name>
        <dbReference type="ChEBI" id="CHEBI:37565"/>
    </ligand>
</feature>
<dbReference type="Pfam" id="PF09173">
    <property type="entry name" value="eIF2_C"/>
    <property type="match status" value="1"/>
</dbReference>
<dbReference type="InterPro" id="IPR009001">
    <property type="entry name" value="Transl_elong_EF1A/Init_IF2_C"/>
</dbReference>
<dbReference type="NCBIfam" id="TIGR00231">
    <property type="entry name" value="small_GTP"/>
    <property type="match status" value="1"/>
</dbReference>
<feature type="binding site" evidence="11">
    <location>
        <position position="15"/>
    </location>
    <ligand>
        <name>Mg(2+)</name>
        <dbReference type="ChEBI" id="CHEBI:18420"/>
        <label>2</label>
    </ligand>
</feature>
<keyword evidence="7 11" id="KW-0460">Magnesium</keyword>
<feature type="binding site" evidence="11">
    <location>
        <position position="58"/>
    </location>
    <ligand>
        <name>Zn(2+)</name>
        <dbReference type="ChEBI" id="CHEBI:29105"/>
    </ligand>
</feature>
<dbReference type="Gene3D" id="2.40.30.10">
    <property type="entry name" value="Translation factors"/>
    <property type="match status" value="2"/>
</dbReference>
<dbReference type="GO" id="GO:0000049">
    <property type="term" value="F:tRNA binding"/>
    <property type="evidence" value="ECO:0007669"/>
    <property type="project" value="InterPro"/>
</dbReference>
<name>H8I5D8_METCZ</name>
<comment type="cofactor">
    <cofactor evidence="1 11">
        <name>Mg(2+)</name>
        <dbReference type="ChEBI" id="CHEBI:18420"/>
    </cofactor>
</comment>
<dbReference type="NCBIfam" id="TIGR03680">
    <property type="entry name" value="eif2g_arch"/>
    <property type="match status" value="1"/>
</dbReference>
<dbReference type="InterPro" id="IPR027417">
    <property type="entry name" value="P-loop_NTPase"/>
</dbReference>
<dbReference type="PROSITE" id="PS51722">
    <property type="entry name" value="G_TR_2"/>
    <property type="match status" value="1"/>
</dbReference>
<dbReference type="FunFam" id="2.40.30.10:FF:000075">
    <property type="entry name" value="Translation initiation factor 2 subunit gamma"/>
    <property type="match status" value="1"/>
</dbReference>
<dbReference type="GO" id="GO:0003746">
    <property type="term" value="F:translation elongation factor activity"/>
    <property type="evidence" value="ECO:0007669"/>
    <property type="project" value="UniProtKB-UniRule"/>
</dbReference>
<dbReference type="Proteomes" id="UP000005233">
    <property type="component" value="Chromosome"/>
</dbReference>
<dbReference type="OrthoDB" id="7798at2157"/>
<evidence type="ECO:0000259" key="12">
    <source>
        <dbReference type="PROSITE" id="PS51722"/>
    </source>
</evidence>
<keyword evidence="4 11" id="KW-0479">Metal-binding</keyword>
<keyword evidence="3 11" id="KW-0396">Initiation factor</keyword>
<comment type="catalytic activity">
    <reaction evidence="10 11">
        <text>GTP + H2O = GDP + phosphate + H(+)</text>
        <dbReference type="Rhea" id="RHEA:19669"/>
        <dbReference type="ChEBI" id="CHEBI:15377"/>
        <dbReference type="ChEBI" id="CHEBI:15378"/>
        <dbReference type="ChEBI" id="CHEBI:37565"/>
        <dbReference type="ChEBI" id="CHEBI:43474"/>
        <dbReference type="ChEBI" id="CHEBI:58189"/>
        <dbReference type="EC" id="3.6.5.3"/>
    </reaction>
</comment>
<dbReference type="SUPFAM" id="SSF50465">
    <property type="entry name" value="EF-Tu/eEF-1alpha/eIF2-gamma C-terminal domain"/>
    <property type="match status" value="1"/>
</dbReference>